<dbReference type="Proteomes" id="UP000427769">
    <property type="component" value="Chromosome"/>
</dbReference>
<dbReference type="EMBL" id="AP021875">
    <property type="protein sequence ID" value="BBO72611.1"/>
    <property type="molecule type" value="Genomic_DNA"/>
</dbReference>
<dbReference type="AlphaFoldDB" id="A0A5K7YZK1"/>
<name>A0A5K7YZK1_9BACT</name>
<organism evidence="1 2">
    <name type="scientific">Desulfosarcina widdelii</name>
    <dbReference type="NCBI Taxonomy" id="947919"/>
    <lineage>
        <taxon>Bacteria</taxon>
        <taxon>Pseudomonadati</taxon>
        <taxon>Thermodesulfobacteriota</taxon>
        <taxon>Desulfobacteria</taxon>
        <taxon>Desulfobacterales</taxon>
        <taxon>Desulfosarcinaceae</taxon>
        <taxon>Desulfosarcina</taxon>
    </lineage>
</organism>
<evidence type="ECO:0000313" key="1">
    <source>
        <dbReference type="EMBL" id="BBO72611.1"/>
    </source>
</evidence>
<sequence>MFIEAHQRFRLVQQIIRTMGFIPDTMEDDETMIFVGDDWVVFLPDVNPSVVAIGFEEEIEPHHAAELSMRFSKTLEFMNIEVIVSSELGRDLTEAIRDYSPTIQ</sequence>
<protein>
    <submittedName>
        <fullName evidence="1">Uncharacterized protein</fullName>
    </submittedName>
</protein>
<proteinExistence type="predicted"/>
<dbReference type="KEGG" id="dwd:DSCW_00280"/>
<gene>
    <name evidence="1" type="ORF">DSCW_00280</name>
</gene>
<dbReference type="RefSeq" id="WP_155301811.1">
    <property type="nucleotide sequence ID" value="NZ_AP021875.1"/>
</dbReference>
<keyword evidence="2" id="KW-1185">Reference proteome</keyword>
<reference evidence="1 2" key="1">
    <citation type="submission" date="2019-11" db="EMBL/GenBank/DDBJ databases">
        <title>Comparative genomics of hydrocarbon-degrading Desulfosarcina strains.</title>
        <authorList>
            <person name="Watanabe M."/>
            <person name="Kojima H."/>
            <person name="Fukui M."/>
        </authorList>
    </citation>
    <scope>NUCLEOTIDE SEQUENCE [LARGE SCALE GENOMIC DNA]</scope>
    <source>
        <strain evidence="1 2">PP31</strain>
    </source>
</reference>
<accession>A0A5K7YZK1</accession>
<evidence type="ECO:0000313" key="2">
    <source>
        <dbReference type="Proteomes" id="UP000427769"/>
    </source>
</evidence>